<evidence type="ECO:0000313" key="11">
    <source>
        <dbReference type="Proteomes" id="UP000176774"/>
    </source>
</evidence>
<dbReference type="GO" id="GO:0006207">
    <property type="term" value="P:'de novo' pyrimidine nucleobase biosynthetic process"/>
    <property type="evidence" value="ECO:0007669"/>
    <property type="project" value="UniProtKB-UniRule"/>
</dbReference>
<dbReference type="EMBL" id="MHPA01000009">
    <property type="protein sequence ID" value="OGZ73698.1"/>
    <property type="molecule type" value="Genomic_DNA"/>
</dbReference>
<name>A0A1G2IHN4_9BACT</name>
<evidence type="ECO:0000256" key="2">
    <source>
        <dbReference type="ARBA" id="ARBA00004725"/>
    </source>
</evidence>
<dbReference type="Pfam" id="PF01180">
    <property type="entry name" value="DHO_dh"/>
    <property type="match status" value="1"/>
</dbReference>
<keyword evidence="5" id="KW-0665">Pyrimidine biosynthesis</keyword>
<dbReference type="InterPro" id="IPR050074">
    <property type="entry name" value="DHO_dehydrogenase"/>
</dbReference>
<dbReference type="GO" id="GO:0005737">
    <property type="term" value="C:cytoplasm"/>
    <property type="evidence" value="ECO:0007669"/>
    <property type="project" value="InterPro"/>
</dbReference>
<feature type="domain" description="Dihydroorotate dehydrogenase catalytic" evidence="9">
    <location>
        <begin position="60"/>
        <end position="355"/>
    </location>
</feature>
<evidence type="ECO:0000256" key="6">
    <source>
        <dbReference type="ARBA" id="ARBA00023002"/>
    </source>
</evidence>
<dbReference type="SUPFAM" id="SSF51395">
    <property type="entry name" value="FMN-linked oxidoreductases"/>
    <property type="match status" value="1"/>
</dbReference>
<evidence type="ECO:0000256" key="5">
    <source>
        <dbReference type="ARBA" id="ARBA00022975"/>
    </source>
</evidence>
<dbReference type="PANTHER" id="PTHR48109:SF4">
    <property type="entry name" value="DIHYDROOROTATE DEHYDROGENASE (QUINONE), MITOCHONDRIAL"/>
    <property type="match status" value="1"/>
</dbReference>
<keyword evidence="6" id="KW-0560">Oxidoreductase</keyword>
<dbReference type="AlphaFoldDB" id="A0A1G2IHN4"/>
<protein>
    <recommendedName>
        <fullName evidence="8">Dihydroorotate dehydrogenase (quinone)</fullName>
        <ecNumber evidence="8">1.3.5.2</ecNumber>
    </recommendedName>
</protein>
<comment type="cofactor">
    <cofactor evidence="1">
        <name>FMN</name>
        <dbReference type="ChEBI" id="CHEBI:58210"/>
    </cofactor>
</comment>
<dbReference type="CDD" id="cd04738">
    <property type="entry name" value="DHOD_2_like"/>
    <property type="match status" value="1"/>
</dbReference>
<evidence type="ECO:0000256" key="8">
    <source>
        <dbReference type="NCBIfam" id="TIGR01036"/>
    </source>
</evidence>
<keyword evidence="3" id="KW-0285">Flavoprotein</keyword>
<evidence type="ECO:0000313" key="10">
    <source>
        <dbReference type="EMBL" id="OGZ73698.1"/>
    </source>
</evidence>
<accession>A0A1G2IHN4</accession>
<evidence type="ECO:0000256" key="3">
    <source>
        <dbReference type="ARBA" id="ARBA00022630"/>
    </source>
</evidence>
<dbReference type="GO" id="GO:0106430">
    <property type="term" value="F:dihydroorotate dehydrogenase (quinone) activity"/>
    <property type="evidence" value="ECO:0007669"/>
    <property type="project" value="UniProtKB-EC"/>
</dbReference>
<sequence>MKIFNAAVHFFYKHITKRILFLINPEIVHARATAIGKSLGQSPLAKKILALAFSRKNLALSQTIFGISFFSPIGLAAGFDYKAELTQILPALGFGFGSIGTLTNQACQGNFGPMLGRLPRSKSLMVNKGFKNSGVEATLQTLQNKSFAYPVGVSIGKTNTAGIKTQQEAVNDVALGFIKAEASGVPFAYYELNISCPNLMGSIEFYQPTHLEELLAAVQSLNMLRPIFIKMPITKTDQEVIKMMDVIIKYSCIKAVIFGNLQNNRQNPVLQSDEVKKFPVGNFSGLPCQQRSDELIALVFKKYGTRIKIIGCGGVFCTSDAYRKIKLGAHLVQLITGLVYEGPQLVSQINDELALMLSKDGYQNISQAVGIEA</sequence>
<dbReference type="GO" id="GO:0009220">
    <property type="term" value="P:pyrimidine ribonucleotide biosynthetic process"/>
    <property type="evidence" value="ECO:0007669"/>
    <property type="project" value="UniProtKB-UniRule"/>
</dbReference>
<dbReference type="STRING" id="1802214.A2908_03670"/>
<keyword evidence="4" id="KW-0288">FMN</keyword>
<comment type="caution">
    <text evidence="10">The sequence shown here is derived from an EMBL/GenBank/DDBJ whole genome shotgun (WGS) entry which is preliminary data.</text>
</comment>
<evidence type="ECO:0000256" key="1">
    <source>
        <dbReference type="ARBA" id="ARBA00001917"/>
    </source>
</evidence>
<dbReference type="PANTHER" id="PTHR48109">
    <property type="entry name" value="DIHYDROOROTATE DEHYDROGENASE (QUINONE), MITOCHONDRIAL-RELATED"/>
    <property type="match status" value="1"/>
</dbReference>
<proteinExistence type="predicted"/>
<dbReference type="GO" id="GO:0005886">
    <property type="term" value="C:plasma membrane"/>
    <property type="evidence" value="ECO:0007669"/>
    <property type="project" value="TreeGrafter"/>
</dbReference>
<dbReference type="InterPro" id="IPR013785">
    <property type="entry name" value="Aldolase_TIM"/>
</dbReference>
<organism evidence="10 11">
    <name type="scientific">Candidatus Staskawiczbacteria bacterium RIFCSPLOWO2_01_FULL_38_12b</name>
    <dbReference type="NCBI Taxonomy" id="1802214"/>
    <lineage>
        <taxon>Bacteria</taxon>
        <taxon>Candidatus Staskawicziibacteriota</taxon>
    </lineage>
</organism>
<dbReference type="Proteomes" id="UP000176774">
    <property type="component" value="Unassembled WGS sequence"/>
</dbReference>
<dbReference type="EC" id="1.3.5.2" evidence="8"/>
<evidence type="ECO:0000256" key="4">
    <source>
        <dbReference type="ARBA" id="ARBA00022643"/>
    </source>
</evidence>
<evidence type="ECO:0000256" key="7">
    <source>
        <dbReference type="ARBA" id="ARBA00023136"/>
    </source>
</evidence>
<gene>
    <name evidence="10" type="ORF">A2908_03670</name>
</gene>
<reference evidence="10 11" key="1">
    <citation type="journal article" date="2016" name="Nat. Commun.">
        <title>Thousands of microbial genomes shed light on interconnected biogeochemical processes in an aquifer system.</title>
        <authorList>
            <person name="Anantharaman K."/>
            <person name="Brown C.T."/>
            <person name="Hug L.A."/>
            <person name="Sharon I."/>
            <person name="Castelle C.J."/>
            <person name="Probst A.J."/>
            <person name="Thomas B.C."/>
            <person name="Singh A."/>
            <person name="Wilkins M.J."/>
            <person name="Karaoz U."/>
            <person name="Brodie E.L."/>
            <person name="Williams K.H."/>
            <person name="Hubbard S.S."/>
            <person name="Banfield J.F."/>
        </authorList>
    </citation>
    <scope>NUCLEOTIDE SEQUENCE [LARGE SCALE GENOMIC DNA]</scope>
</reference>
<dbReference type="InterPro" id="IPR005719">
    <property type="entry name" value="Dihydroorotate_DH_2"/>
</dbReference>
<evidence type="ECO:0000259" key="9">
    <source>
        <dbReference type="Pfam" id="PF01180"/>
    </source>
</evidence>
<dbReference type="Gene3D" id="3.20.20.70">
    <property type="entry name" value="Aldolase class I"/>
    <property type="match status" value="1"/>
</dbReference>
<comment type="pathway">
    <text evidence="2">Pyrimidine metabolism; UMP biosynthesis via de novo pathway.</text>
</comment>
<keyword evidence="7" id="KW-0472">Membrane</keyword>
<dbReference type="NCBIfam" id="TIGR01036">
    <property type="entry name" value="pyrD_sub2"/>
    <property type="match status" value="1"/>
</dbReference>
<dbReference type="InterPro" id="IPR005720">
    <property type="entry name" value="Dihydroorotate_DH_cat"/>
</dbReference>